<proteinExistence type="predicted"/>
<dbReference type="Proteomes" id="UP001208938">
    <property type="component" value="Unassembled WGS sequence"/>
</dbReference>
<protein>
    <submittedName>
        <fullName evidence="2">DUF1761 domain-containing protein</fullName>
    </submittedName>
</protein>
<dbReference type="EMBL" id="JAPDFL010000001">
    <property type="protein sequence ID" value="MCW1930904.1"/>
    <property type="molecule type" value="Genomic_DNA"/>
</dbReference>
<sequence>MDYLAVIVTAAIGFGVGALWYGVLSKPWVVASGVPTDANGAPRGGANPVTFAGAYLCILLVAGMMRHVFAMGGINTVGLGLMGGLGIGLFFIAPWITLNVLFAQRPKVLALIDGGYATIACAVMGGVLTLF</sequence>
<reference evidence="2 3" key="1">
    <citation type="submission" date="2022-10" db="EMBL/GenBank/DDBJ databases">
        <title>Pararhodobacter sp. nov., isolated from marine algae.</title>
        <authorList>
            <person name="Choi B.J."/>
            <person name="Kim J.M."/>
            <person name="Lee J.K."/>
            <person name="Choi D.G."/>
            <person name="Jeon C.O."/>
        </authorList>
    </citation>
    <scope>NUCLEOTIDE SEQUENCE [LARGE SCALE GENOMIC DNA]</scope>
    <source>
        <strain evidence="2 3">ZQ420</strain>
    </source>
</reference>
<keyword evidence="1" id="KW-0812">Transmembrane</keyword>
<keyword evidence="1" id="KW-0472">Membrane</keyword>
<accession>A0ABT3GTS2</accession>
<keyword evidence="3" id="KW-1185">Reference proteome</keyword>
<keyword evidence="1" id="KW-1133">Transmembrane helix</keyword>
<feature type="transmembrane region" description="Helical" evidence="1">
    <location>
        <begin position="108"/>
        <end position="130"/>
    </location>
</feature>
<evidence type="ECO:0000256" key="1">
    <source>
        <dbReference type="SAM" id="Phobius"/>
    </source>
</evidence>
<dbReference type="RefSeq" id="WP_264504072.1">
    <property type="nucleotide sequence ID" value="NZ_JAPDFL010000001.1"/>
</dbReference>
<evidence type="ECO:0000313" key="2">
    <source>
        <dbReference type="EMBL" id="MCW1930904.1"/>
    </source>
</evidence>
<dbReference type="Pfam" id="PF08570">
    <property type="entry name" value="DUF1761"/>
    <property type="match status" value="1"/>
</dbReference>
<gene>
    <name evidence="2" type="ORF">OKW52_01110</name>
</gene>
<feature type="transmembrane region" description="Helical" evidence="1">
    <location>
        <begin position="49"/>
        <end position="69"/>
    </location>
</feature>
<comment type="caution">
    <text evidence="2">The sequence shown here is derived from an EMBL/GenBank/DDBJ whole genome shotgun (WGS) entry which is preliminary data.</text>
</comment>
<evidence type="ECO:0000313" key="3">
    <source>
        <dbReference type="Proteomes" id="UP001208938"/>
    </source>
</evidence>
<organism evidence="2 3">
    <name type="scientific">Pararhodobacter zhoushanensis</name>
    <dbReference type="NCBI Taxonomy" id="2479545"/>
    <lineage>
        <taxon>Bacteria</taxon>
        <taxon>Pseudomonadati</taxon>
        <taxon>Pseudomonadota</taxon>
        <taxon>Alphaproteobacteria</taxon>
        <taxon>Rhodobacterales</taxon>
        <taxon>Paracoccaceae</taxon>
        <taxon>Pararhodobacter</taxon>
    </lineage>
</organism>
<dbReference type="InterPro" id="IPR013879">
    <property type="entry name" value="DUF1761"/>
</dbReference>
<name>A0ABT3GTS2_9RHOB</name>
<feature type="transmembrane region" description="Helical" evidence="1">
    <location>
        <begin position="76"/>
        <end position="96"/>
    </location>
</feature>